<comment type="caution">
    <text evidence="1">The sequence shown here is derived from an EMBL/GenBank/DDBJ whole genome shotgun (WGS) entry which is preliminary data.</text>
</comment>
<sequence length="82" mass="9627">MSVQQLVTPVSGKFLFRNEDYESESCNMYNGKEFVIAECLKPHHRVAECFKKDLCSVCGGSYPCFNMFSKSEYRFYSEERNR</sequence>
<dbReference type="Proteomes" id="UP000887013">
    <property type="component" value="Unassembled WGS sequence"/>
</dbReference>
<evidence type="ECO:0000313" key="2">
    <source>
        <dbReference type="Proteomes" id="UP000887013"/>
    </source>
</evidence>
<protein>
    <submittedName>
        <fullName evidence="1">Uncharacterized protein</fullName>
    </submittedName>
</protein>
<reference evidence="1" key="1">
    <citation type="submission" date="2020-08" db="EMBL/GenBank/DDBJ databases">
        <title>Multicomponent nature underlies the extraordinary mechanical properties of spider dragline silk.</title>
        <authorList>
            <person name="Kono N."/>
            <person name="Nakamura H."/>
            <person name="Mori M."/>
            <person name="Yoshida Y."/>
            <person name="Ohtoshi R."/>
            <person name="Malay A.D."/>
            <person name="Moran D.A.P."/>
            <person name="Tomita M."/>
            <person name="Numata K."/>
            <person name="Arakawa K."/>
        </authorList>
    </citation>
    <scope>NUCLEOTIDE SEQUENCE</scope>
</reference>
<gene>
    <name evidence="1" type="ORF">NPIL_678941</name>
</gene>
<proteinExistence type="predicted"/>
<dbReference type="EMBL" id="BMAW01078222">
    <property type="protein sequence ID" value="GFU10125.1"/>
    <property type="molecule type" value="Genomic_DNA"/>
</dbReference>
<name>A0A8X6Q7G9_NEPPI</name>
<evidence type="ECO:0000313" key="1">
    <source>
        <dbReference type="EMBL" id="GFU10125.1"/>
    </source>
</evidence>
<organism evidence="1 2">
    <name type="scientific">Nephila pilipes</name>
    <name type="common">Giant wood spider</name>
    <name type="synonym">Nephila maculata</name>
    <dbReference type="NCBI Taxonomy" id="299642"/>
    <lineage>
        <taxon>Eukaryota</taxon>
        <taxon>Metazoa</taxon>
        <taxon>Ecdysozoa</taxon>
        <taxon>Arthropoda</taxon>
        <taxon>Chelicerata</taxon>
        <taxon>Arachnida</taxon>
        <taxon>Araneae</taxon>
        <taxon>Araneomorphae</taxon>
        <taxon>Entelegynae</taxon>
        <taxon>Araneoidea</taxon>
        <taxon>Nephilidae</taxon>
        <taxon>Nephila</taxon>
    </lineage>
</organism>
<keyword evidence="2" id="KW-1185">Reference proteome</keyword>
<dbReference type="AlphaFoldDB" id="A0A8X6Q7G9"/>
<accession>A0A8X6Q7G9</accession>